<organism evidence="3 4">
    <name type="scientific">Evansella vedderi</name>
    <dbReference type="NCBI Taxonomy" id="38282"/>
    <lineage>
        <taxon>Bacteria</taxon>
        <taxon>Bacillati</taxon>
        <taxon>Bacillota</taxon>
        <taxon>Bacilli</taxon>
        <taxon>Bacillales</taxon>
        <taxon>Bacillaceae</taxon>
        <taxon>Evansella</taxon>
    </lineage>
</organism>
<dbReference type="InterPro" id="IPR018392">
    <property type="entry name" value="LysM"/>
</dbReference>
<dbReference type="Proteomes" id="UP001230005">
    <property type="component" value="Unassembled WGS sequence"/>
</dbReference>
<dbReference type="EMBL" id="JAUSUG010000007">
    <property type="protein sequence ID" value="MDQ0254713.1"/>
    <property type="molecule type" value="Genomic_DNA"/>
</dbReference>
<evidence type="ECO:0000313" key="4">
    <source>
        <dbReference type="Proteomes" id="UP001230005"/>
    </source>
</evidence>
<dbReference type="PROSITE" id="PS51782">
    <property type="entry name" value="LYSM"/>
    <property type="match status" value="3"/>
</dbReference>
<keyword evidence="4" id="KW-1185">Reference proteome</keyword>
<dbReference type="SMART" id="SM00257">
    <property type="entry name" value="LysM"/>
    <property type="match status" value="3"/>
</dbReference>
<dbReference type="CDD" id="cd00118">
    <property type="entry name" value="LysM"/>
    <property type="match status" value="3"/>
</dbReference>
<reference evidence="3 4" key="1">
    <citation type="submission" date="2023-07" db="EMBL/GenBank/DDBJ databases">
        <title>Genomic Encyclopedia of Type Strains, Phase IV (KMG-IV): sequencing the most valuable type-strain genomes for metagenomic binning, comparative biology and taxonomic classification.</title>
        <authorList>
            <person name="Goeker M."/>
        </authorList>
    </citation>
    <scope>NUCLEOTIDE SEQUENCE [LARGE SCALE GENOMIC DNA]</scope>
    <source>
        <strain evidence="3 4">DSM 9768</strain>
    </source>
</reference>
<dbReference type="Pfam" id="PF07833">
    <property type="entry name" value="Cu_amine_oxidN1"/>
    <property type="match status" value="1"/>
</dbReference>
<dbReference type="SUPFAM" id="SSF55383">
    <property type="entry name" value="Copper amine oxidase, domain N"/>
    <property type="match status" value="1"/>
</dbReference>
<gene>
    <name evidence="3" type="ORF">J2S74_002092</name>
</gene>
<comment type="caution">
    <text evidence="3">The sequence shown here is derived from an EMBL/GenBank/DDBJ whole genome shotgun (WGS) entry which is preliminary data.</text>
</comment>
<dbReference type="RefSeq" id="WP_307325048.1">
    <property type="nucleotide sequence ID" value="NZ_JAUSUG010000007.1"/>
</dbReference>
<dbReference type="PANTHER" id="PTHR33734:SF22">
    <property type="entry name" value="MEMBRANE-BOUND LYTIC MUREIN TRANSGLYCOSYLASE D"/>
    <property type="match status" value="1"/>
</dbReference>
<dbReference type="SUPFAM" id="SSF54106">
    <property type="entry name" value="LysM domain"/>
    <property type="match status" value="3"/>
</dbReference>
<feature type="domain" description="LysM" evidence="2">
    <location>
        <begin position="259"/>
        <end position="302"/>
    </location>
</feature>
<feature type="compositionally biased region" description="Low complexity" evidence="1">
    <location>
        <begin position="241"/>
        <end position="258"/>
    </location>
</feature>
<evidence type="ECO:0000313" key="3">
    <source>
        <dbReference type="EMBL" id="MDQ0254713.1"/>
    </source>
</evidence>
<dbReference type="PANTHER" id="PTHR33734">
    <property type="entry name" value="LYSM DOMAIN-CONTAINING GPI-ANCHORED PROTEIN 2"/>
    <property type="match status" value="1"/>
</dbReference>
<dbReference type="InterPro" id="IPR036779">
    <property type="entry name" value="LysM_dom_sf"/>
</dbReference>
<dbReference type="Gene3D" id="3.10.350.10">
    <property type="entry name" value="LysM domain"/>
    <property type="match status" value="3"/>
</dbReference>
<sequence length="575" mass="63117">MGVFLTGNRTIILILLISLLSACTQQNQLNNEWSLQQEGENSYSLEQDVGVDEEGSRRILTENNVQQQTDGEVQLEENDERYNKLTIGENKDLTIDYNEDFLGKLEMEMGREYNGANTPDVPGALSGSGVNLVVDGARLNLSPTPLLDNGNTLIPIRAISTHFGAGVSWDERTRTVGIRKGDTNISFVVGSTLARVNGRQVSVPPSRIINGSTFVPIRFISETFGYEVQWNNGSRTVSIDTTPKTNNTTPSPTSPQTPTTYTVVAGDSLWSIANRFGLTVDELRSLNNLTGDTIRVGQTLIISRNGSQQESTPEQTQMQNYTVVSGDSLSGIASRFNTTVNAIKTKNNLTSDVIRVGQVLRIPGAGSGGSPNQSPQQGVTKTYITHTVRSGDNAWNLSIQYGIPMLELLKENNLTINSVLQVGQRLTIPVYDVPVRPVVSSRHGELLDWWTEARYVFPIGRDATITDFATGTTFRVRHTMGGNHADAEPITSTDAQTMRQVWGGNFSWTPRAVIVSVDGRRLAAAMHSFPHGDHSIRTNNYNGHFCIHFLNSTRHNDGLIQDSMQRQVRIAAGVN</sequence>
<dbReference type="Pfam" id="PF01476">
    <property type="entry name" value="LysM"/>
    <property type="match status" value="3"/>
</dbReference>
<feature type="domain" description="LysM" evidence="2">
    <location>
        <begin position="384"/>
        <end position="428"/>
    </location>
</feature>
<accession>A0ABT9ZU04</accession>
<dbReference type="Gene3D" id="3.30.457.10">
    <property type="entry name" value="Copper amine oxidase-like, N-terminal domain"/>
    <property type="match status" value="1"/>
</dbReference>
<feature type="region of interest" description="Disordered" evidence="1">
    <location>
        <begin position="237"/>
        <end position="258"/>
    </location>
</feature>
<name>A0ABT9ZU04_9BACI</name>
<dbReference type="InterPro" id="IPR036582">
    <property type="entry name" value="Mao_N_sf"/>
</dbReference>
<feature type="domain" description="LysM" evidence="2">
    <location>
        <begin position="319"/>
        <end position="362"/>
    </location>
</feature>
<dbReference type="InterPro" id="IPR012854">
    <property type="entry name" value="Cu_amine_oxidase-like_N"/>
</dbReference>
<protein>
    <submittedName>
        <fullName evidence="3">LysM repeat protein</fullName>
    </submittedName>
</protein>
<evidence type="ECO:0000259" key="2">
    <source>
        <dbReference type="PROSITE" id="PS51782"/>
    </source>
</evidence>
<proteinExistence type="predicted"/>
<evidence type="ECO:0000256" key="1">
    <source>
        <dbReference type="SAM" id="MobiDB-lite"/>
    </source>
</evidence>